<dbReference type="GO" id="GO:0051879">
    <property type="term" value="F:Hsp90 protein binding"/>
    <property type="evidence" value="ECO:0007669"/>
    <property type="project" value="TreeGrafter"/>
</dbReference>
<name>A0A164URT7_9AGAM</name>
<evidence type="ECO:0000256" key="1">
    <source>
        <dbReference type="ARBA" id="ARBA00006133"/>
    </source>
</evidence>
<dbReference type="Pfam" id="PF10193">
    <property type="entry name" value="Telomere_reg-2"/>
    <property type="match status" value="1"/>
</dbReference>
<evidence type="ECO:0000259" key="3">
    <source>
        <dbReference type="Pfam" id="PF10193"/>
    </source>
</evidence>
<accession>A0A164URT7</accession>
<dbReference type="EMBL" id="KV419407">
    <property type="protein sequence ID" value="KZS93483.1"/>
    <property type="molecule type" value="Genomic_DNA"/>
</dbReference>
<organism evidence="4 5">
    <name type="scientific">Sistotremastrum niveocremeum HHB9708</name>
    <dbReference type="NCBI Taxonomy" id="1314777"/>
    <lineage>
        <taxon>Eukaryota</taxon>
        <taxon>Fungi</taxon>
        <taxon>Dikarya</taxon>
        <taxon>Basidiomycota</taxon>
        <taxon>Agaricomycotina</taxon>
        <taxon>Agaricomycetes</taxon>
        <taxon>Sistotremastrales</taxon>
        <taxon>Sistotremastraceae</taxon>
        <taxon>Sertulicium</taxon>
        <taxon>Sertulicium niveocremeum</taxon>
    </lineage>
</organism>
<dbReference type="STRING" id="1314777.A0A164URT7"/>
<gene>
    <name evidence="4" type="ORF">SISNIDRAFT_428118</name>
</gene>
<evidence type="ECO:0000256" key="2">
    <source>
        <dbReference type="SAM" id="MobiDB-lite"/>
    </source>
</evidence>
<protein>
    <recommendedName>
        <fullName evidence="3">Telomere length regulation protein conserved domain-containing protein</fullName>
    </recommendedName>
</protein>
<dbReference type="AlphaFoldDB" id="A0A164URT7"/>
<dbReference type="PANTHER" id="PTHR15830">
    <property type="entry name" value="TELOMERE LENGTH REGULATION PROTEIN TEL2 FAMILY MEMBER"/>
    <property type="match status" value="1"/>
</dbReference>
<dbReference type="InterPro" id="IPR051970">
    <property type="entry name" value="TEL2_Regulation"/>
</dbReference>
<keyword evidence="5" id="KW-1185">Reference proteome</keyword>
<evidence type="ECO:0000313" key="4">
    <source>
        <dbReference type="EMBL" id="KZS93483.1"/>
    </source>
</evidence>
<feature type="domain" description="Telomere length regulation protein conserved" evidence="3">
    <location>
        <begin position="564"/>
        <end position="681"/>
    </location>
</feature>
<dbReference type="Proteomes" id="UP000076722">
    <property type="component" value="Unassembled WGS sequence"/>
</dbReference>
<dbReference type="GO" id="GO:0051083">
    <property type="term" value="P:'de novo' cotranslational protein folding"/>
    <property type="evidence" value="ECO:0007669"/>
    <property type="project" value="TreeGrafter"/>
</dbReference>
<evidence type="ECO:0000313" key="5">
    <source>
        <dbReference type="Proteomes" id="UP000076722"/>
    </source>
</evidence>
<dbReference type="GO" id="GO:0042162">
    <property type="term" value="F:telomeric DNA binding"/>
    <property type="evidence" value="ECO:0007669"/>
    <property type="project" value="TreeGrafter"/>
</dbReference>
<reference evidence="4 5" key="1">
    <citation type="journal article" date="2016" name="Mol. Biol. Evol.">
        <title>Comparative Genomics of Early-Diverging Mushroom-Forming Fungi Provides Insights into the Origins of Lignocellulose Decay Capabilities.</title>
        <authorList>
            <person name="Nagy L.G."/>
            <person name="Riley R."/>
            <person name="Tritt A."/>
            <person name="Adam C."/>
            <person name="Daum C."/>
            <person name="Floudas D."/>
            <person name="Sun H."/>
            <person name="Yadav J.S."/>
            <person name="Pangilinan J."/>
            <person name="Larsson K.H."/>
            <person name="Matsuura K."/>
            <person name="Barry K."/>
            <person name="Labutti K."/>
            <person name="Kuo R."/>
            <person name="Ohm R.A."/>
            <person name="Bhattacharya S.S."/>
            <person name="Shirouzu T."/>
            <person name="Yoshinaga Y."/>
            <person name="Martin F.M."/>
            <person name="Grigoriev I.V."/>
            <person name="Hibbett D.S."/>
        </authorList>
    </citation>
    <scope>NUCLEOTIDE SEQUENCE [LARGE SCALE GENOMIC DNA]</scope>
    <source>
        <strain evidence="4 5">HHB9708</strain>
    </source>
</reference>
<comment type="similarity">
    <text evidence="1">Belongs to the TEL2 family.</text>
</comment>
<dbReference type="OrthoDB" id="10254187at2759"/>
<sequence>MEISDEDNPQAFVKTILSTLQSTSLELDSLVGTLTRFLSWIELLSSSEPTCSSPPTLKLLNNYLPQVQRVLLTQIVVTWEPLLKETDQLYLIDIFFCPPQDRGRWSGLAAIHAYASLCSEPISHSSIRLLSLLTSLYNIDTCYRAIYEIRELNSAQAFVLWTETVAAVFSVPGKIANMAHNQIDVPTEFSQSLYLTKLCQNAYGLIEQISAGLGVPVDYDALIHLFSKLTNNGLFPLRKWNAPSDVSFFATNMAAIEESASRSPNGLSSPRIWTRIMEELPPGIRLSVICSLFSSLDATEVDLNPSSKERWAIKQKSDVLRHILQQSIVDVDILSAVIAALMKDTWGMAIPRILVCYLFLENPKAIESTLIRVVDRWTDPAHVQHSLLSYHRYLTGLLLLLVSYLEPSSKPLTTLSMSPQFISSIGIYISHLDPAVRRCGLLAAETVAEKTGKSLRFDGWDGVGEGREWARDLRTLLSSRDADIVATEDVETPEECNQAAPSPVSKLSQLGASGLQVTYDSDDSLTGYGSPPSSRSPSPTPEELDEIERDPTLRVGRKQKILKPVYVSRLIEILRPKGKDGDHESVEKLDVGLSEAAELIRRKRNYGFELAENAAELSRILLGLQDDYELDNFEKRREAALTALVVCCPQVAGPLFASEWFLNQYSVSQRFTILNALALGARELAGLSTSNASYSLHHSFPSKRLPLALHAKYTGLQPNVVQDLLEGIKDNMLSSRPQPRNPETRTRRLRLGELPRNLVAGANRVAEKPAFSYKDLAAEYFIIPLINGFWSYMRDEQTRELRTKHTERPYQGAGNATIQSPLVLVQFLRTIGVLIHAAQNSAVYLSVLAPNTLELMLTVATTPASIAIRDDGNDQTAQETVSALEVTLIILVACQELDGCRSLALDHTALLLGIAQWTSDLLTILDNGMRLRGASGPQDQAIGRVVAAVALRVDEATSKWRRSMVDTLV</sequence>
<feature type="region of interest" description="Disordered" evidence="2">
    <location>
        <begin position="521"/>
        <end position="551"/>
    </location>
</feature>
<dbReference type="Gene3D" id="1.25.40.720">
    <property type="entry name" value="Telomere length regulation protein 2, C-terminal domain"/>
    <property type="match status" value="1"/>
</dbReference>
<dbReference type="GO" id="GO:0005829">
    <property type="term" value="C:cytosol"/>
    <property type="evidence" value="ECO:0007669"/>
    <property type="project" value="TreeGrafter"/>
</dbReference>
<dbReference type="InterPro" id="IPR019337">
    <property type="entry name" value="Telomere_length_regulation_dom"/>
</dbReference>
<dbReference type="PANTHER" id="PTHR15830:SF10">
    <property type="entry name" value="TELOMERE LENGTH REGULATION PROTEIN TEL2 HOMOLOG"/>
    <property type="match status" value="1"/>
</dbReference>
<dbReference type="InterPro" id="IPR038528">
    <property type="entry name" value="TEL2_C_sf"/>
</dbReference>
<proteinExistence type="inferred from homology"/>